<accession>A0AAE0YAQ5</accession>
<organism evidence="1 2">
    <name type="scientific">Elysia crispata</name>
    <name type="common">lettuce slug</name>
    <dbReference type="NCBI Taxonomy" id="231223"/>
    <lineage>
        <taxon>Eukaryota</taxon>
        <taxon>Metazoa</taxon>
        <taxon>Spiralia</taxon>
        <taxon>Lophotrochozoa</taxon>
        <taxon>Mollusca</taxon>
        <taxon>Gastropoda</taxon>
        <taxon>Heterobranchia</taxon>
        <taxon>Euthyneura</taxon>
        <taxon>Panpulmonata</taxon>
        <taxon>Sacoglossa</taxon>
        <taxon>Placobranchoidea</taxon>
        <taxon>Plakobranchidae</taxon>
        <taxon>Elysia</taxon>
    </lineage>
</organism>
<reference evidence="1" key="1">
    <citation type="journal article" date="2023" name="G3 (Bethesda)">
        <title>A reference genome for the long-term kleptoplast-retaining sea slug Elysia crispata morphotype clarki.</title>
        <authorList>
            <person name="Eastman K.E."/>
            <person name="Pendleton A.L."/>
            <person name="Shaikh M.A."/>
            <person name="Suttiyut T."/>
            <person name="Ogas R."/>
            <person name="Tomko P."/>
            <person name="Gavelis G."/>
            <person name="Widhalm J.R."/>
            <person name="Wisecaver J.H."/>
        </authorList>
    </citation>
    <scope>NUCLEOTIDE SEQUENCE</scope>
    <source>
        <strain evidence="1">ECLA1</strain>
    </source>
</reference>
<name>A0AAE0YAQ5_9GAST</name>
<comment type="caution">
    <text evidence="1">The sequence shown here is derived from an EMBL/GenBank/DDBJ whole genome shotgun (WGS) entry which is preliminary data.</text>
</comment>
<evidence type="ECO:0000313" key="1">
    <source>
        <dbReference type="EMBL" id="KAK3739058.1"/>
    </source>
</evidence>
<keyword evidence="2" id="KW-1185">Reference proteome</keyword>
<dbReference type="EMBL" id="JAWDGP010006556">
    <property type="protein sequence ID" value="KAK3739058.1"/>
    <property type="molecule type" value="Genomic_DNA"/>
</dbReference>
<sequence>MLEFSVYIGLQCSVHCSSHDGTFSWTAKQGSDTRHTSERAMYGGVMTSGVGDVGRKALLPRPLVSSTGTAALDMIVLTRCANRYGHGSVCSWGRWPGVSG</sequence>
<proteinExistence type="predicted"/>
<evidence type="ECO:0000313" key="2">
    <source>
        <dbReference type="Proteomes" id="UP001283361"/>
    </source>
</evidence>
<dbReference type="Proteomes" id="UP001283361">
    <property type="component" value="Unassembled WGS sequence"/>
</dbReference>
<gene>
    <name evidence="1" type="ORF">RRG08_025147</name>
</gene>
<protein>
    <submittedName>
        <fullName evidence="1">Uncharacterized protein</fullName>
    </submittedName>
</protein>
<dbReference type="AlphaFoldDB" id="A0AAE0YAQ5"/>